<sequence>MTISIQQRTAPVREKRTGDIGAFAGAIGALAREGEAGLAQRVRTFAQDRPSDLQRALDLLRTIEGLGLVIHGPAGCAATLHADGPATPWIVTGLTQRDSIMGGDAKLRDAILRLRREHAPRAIAVLATPVVAINNDDLESVAAELREELNVPIAPVYTDGFRSKLGSTGHDVTVHALVKHLLPHRHGGAGDHVNLIALAEGQEELAHLRALIGEVGVAAGSFPRHAPVASLGEAVHARLSVSIDPDESEYAGEALRQLRGVPYLESPPPVGISGTTRWLARIGAATGQEAQAAAVAARHARALAGVRASLARHAGARVFVNLPASAALAAAELLRELGLSLSGLSVPSVGPRHLSRLKELAAGQPDLPVLVGEGQAFEEVNLLRSLRPALCITRGNAAVHALRLGIPVLDLQRVPLLGYAGVERVAAAIARRLANPGFARFLADGGEGSYAAGWLSKSTHWFIKHEVK</sequence>
<protein>
    <submittedName>
        <fullName evidence="2">Nitrogenase</fullName>
    </submittedName>
</protein>
<dbReference type="InterPro" id="IPR000510">
    <property type="entry name" value="Nase/OxRdtase_comp1"/>
</dbReference>
<evidence type="ECO:0000313" key="2">
    <source>
        <dbReference type="EMBL" id="BDG02387.1"/>
    </source>
</evidence>
<reference evidence="3" key="1">
    <citation type="journal article" date="2022" name="Int. J. Syst. Evol. Microbiol.">
        <title>Anaeromyxobacter oryzae sp. nov., Anaeromyxobacter diazotrophicus sp. nov. and Anaeromyxobacter paludicola sp. nov., isolated from paddy soils.</title>
        <authorList>
            <person name="Itoh H."/>
            <person name="Xu Z."/>
            <person name="Mise K."/>
            <person name="Masuda Y."/>
            <person name="Ushijima N."/>
            <person name="Hayakawa C."/>
            <person name="Shiratori Y."/>
            <person name="Senoo K."/>
        </authorList>
    </citation>
    <scope>NUCLEOTIDE SEQUENCE [LARGE SCALE GENOMIC DNA]</scope>
    <source>
        <strain evidence="3">Red232</strain>
    </source>
</reference>
<keyword evidence="3" id="KW-1185">Reference proteome</keyword>
<dbReference type="PANTHER" id="PTHR42956:SF1">
    <property type="entry name" value="NITROGENASE IRON-MOLYBDENUM COFACTOR BIOSYNTHESIS PROTEIN NIFE"/>
    <property type="match status" value="1"/>
</dbReference>
<proteinExistence type="predicted"/>
<accession>A0ABN6MMX5</accession>
<name>A0ABN6MMX5_9BACT</name>
<organism evidence="2 3">
    <name type="scientific">Anaeromyxobacter oryzae</name>
    <dbReference type="NCBI Taxonomy" id="2918170"/>
    <lineage>
        <taxon>Bacteria</taxon>
        <taxon>Pseudomonadati</taxon>
        <taxon>Myxococcota</taxon>
        <taxon>Myxococcia</taxon>
        <taxon>Myxococcales</taxon>
        <taxon>Cystobacterineae</taxon>
        <taxon>Anaeromyxobacteraceae</taxon>
        <taxon>Anaeromyxobacter</taxon>
    </lineage>
</organism>
<dbReference type="EMBL" id="AP025591">
    <property type="protein sequence ID" value="BDG02387.1"/>
    <property type="molecule type" value="Genomic_DNA"/>
</dbReference>
<evidence type="ECO:0000259" key="1">
    <source>
        <dbReference type="Pfam" id="PF00148"/>
    </source>
</evidence>
<dbReference type="SUPFAM" id="SSF53807">
    <property type="entry name" value="Helical backbone' metal receptor"/>
    <property type="match status" value="1"/>
</dbReference>
<dbReference type="PANTHER" id="PTHR42956">
    <property type="entry name" value="NITROGENASE IRON-MOLYBDENUM COFACTOR BIOSYNTHESIS PROTEIN NIFE"/>
    <property type="match status" value="1"/>
</dbReference>
<dbReference type="RefSeq" id="WP_248360008.1">
    <property type="nucleotide sequence ID" value="NZ_AP025591.1"/>
</dbReference>
<gene>
    <name evidence="2" type="ORF">AMOR_13830</name>
</gene>
<dbReference type="Pfam" id="PF00148">
    <property type="entry name" value="Oxidored_nitro"/>
    <property type="match status" value="1"/>
</dbReference>
<dbReference type="InterPro" id="IPR049939">
    <property type="entry name" value="NifE-like"/>
</dbReference>
<evidence type="ECO:0000313" key="3">
    <source>
        <dbReference type="Proteomes" id="UP001162891"/>
    </source>
</evidence>
<feature type="domain" description="Nitrogenase/oxidoreductase component 1" evidence="1">
    <location>
        <begin position="60"/>
        <end position="433"/>
    </location>
</feature>
<dbReference type="Proteomes" id="UP001162891">
    <property type="component" value="Chromosome"/>
</dbReference>
<dbReference type="Gene3D" id="3.40.50.1980">
    <property type="entry name" value="Nitrogenase molybdenum iron protein domain"/>
    <property type="match status" value="3"/>
</dbReference>